<name>A0A1F4Q0V8_UNCSA</name>
<organism evidence="1 2">
    <name type="scientific">candidate division WOR-1 bacterium RIFCSPHIGHO2_01_FULL_53_15</name>
    <dbReference type="NCBI Taxonomy" id="1802564"/>
    <lineage>
        <taxon>Bacteria</taxon>
        <taxon>Bacillati</taxon>
        <taxon>Saganbacteria</taxon>
    </lineage>
</organism>
<evidence type="ECO:0008006" key="3">
    <source>
        <dbReference type="Google" id="ProtNLM"/>
    </source>
</evidence>
<proteinExistence type="predicted"/>
<accession>A0A1F4Q0V8</accession>
<protein>
    <recommendedName>
        <fullName evidence="3">CopG family transcriptional regulator</fullName>
    </recommendedName>
</protein>
<evidence type="ECO:0000313" key="1">
    <source>
        <dbReference type="EMBL" id="OGB88902.1"/>
    </source>
</evidence>
<reference evidence="1 2" key="1">
    <citation type="journal article" date="2016" name="Nat. Commun.">
        <title>Thousands of microbial genomes shed light on interconnected biogeochemical processes in an aquifer system.</title>
        <authorList>
            <person name="Anantharaman K."/>
            <person name="Brown C.T."/>
            <person name="Hug L.A."/>
            <person name="Sharon I."/>
            <person name="Castelle C.J."/>
            <person name="Probst A.J."/>
            <person name="Thomas B.C."/>
            <person name="Singh A."/>
            <person name="Wilkins M.J."/>
            <person name="Karaoz U."/>
            <person name="Brodie E.L."/>
            <person name="Williams K.H."/>
            <person name="Hubbard S.S."/>
            <person name="Banfield J.F."/>
        </authorList>
    </citation>
    <scope>NUCLEOTIDE SEQUENCE [LARGE SCALE GENOMIC DNA]</scope>
</reference>
<evidence type="ECO:0000313" key="2">
    <source>
        <dbReference type="Proteomes" id="UP000178724"/>
    </source>
</evidence>
<comment type="caution">
    <text evidence="1">The sequence shown here is derived from an EMBL/GenBank/DDBJ whole genome shotgun (WGS) entry which is preliminary data.</text>
</comment>
<gene>
    <name evidence="1" type="ORF">A2625_00280</name>
</gene>
<sequence length="74" mass="8537">MTAVKLLEAKIPKNLYIEIEERVRLGLFLTESEVISSALRKAFAEEAREFLKRSIKSVGVSKKSMLNEWKRIRG</sequence>
<dbReference type="EMBL" id="METM01000032">
    <property type="protein sequence ID" value="OGB88902.1"/>
    <property type="molecule type" value="Genomic_DNA"/>
</dbReference>
<dbReference type="Proteomes" id="UP000178724">
    <property type="component" value="Unassembled WGS sequence"/>
</dbReference>
<dbReference type="AlphaFoldDB" id="A0A1F4Q0V8"/>